<proteinExistence type="predicted"/>
<dbReference type="InterPro" id="IPR036397">
    <property type="entry name" value="RNaseH_sf"/>
</dbReference>
<accession>A0A9P9H953</accession>
<sequence>VEVIPLKKIIANTLRRFVVNLIYWFSMISVVVIDSRLEFKKEFLSLLKELGVLRIVTSLYNPKANSINERGHYLISIALRKIKKKGKLR</sequence>
<keyword evidence="1" id="KW-0472">Membrane</keyword>
<dbReference type="AlphaFoldDB" id="A0A9P9H953"/>
<organism evidence="2 3">
    <name type="scientific">Fusarium solani</name>
    <name type="common">Filamentous fungus</name>
    <dbReference type="NCBI Taxonomy" id="169388"/>
    <lineage>
        <taxon>Eukaryota</taxon>
        <taxon>Fungi</taxon>
        <taxon>Dikarya</taxon>
        <taxon>Ascomycota</taxon>
        <taxon>Pezizomycotina</taxon>
        <taxon>Sordariomycetes</taxon>
        <taxon>Hypocreomycetidae</taxon>
        <taxon>Hypocreales</taxon>
        <taxon>Nectriaceae</taxon>
        <taxon>Fusarium</taxon>
        <taxon>Fusarium solani species complex</taxon>
    </lineage>
</organism>
<dbReference type="EMBL" id="JAGTJS010000011">
    <property type="protein sequence ID" value="KAH7253248.1"/>
    <property type="molecule type" value="Genomic_DNA"/>
</dbReference>
<comment type="caution">
    <text evidence="2">The sequence shown here is derived from an EMBL/GenBank/DDBJ whole genome shotgun (WGS) entry which is preliminary data.</text>
</comment>
<evidence type="ECO:0000313" key="3">
    <source>
        <dbReference type="Proteomes" id="UP000736672"/>
    </source>
</evidence>
<evidence type="ECO:0000313" key="2">
    <source>
        <dbReference type="EMBL" id="KAH7253248.1"/>
    </source>
</evidence>
<protein>
    <recommendedName>
        <fullName evidence="4">Integrase catalytic domain-containing protein</fullName>
    </recommendedName>
</protein>
<dbReference type="GO" id="GO:0003676">
    <property type="term" value="F:nucleic acid binding"/>
    <property type="evidence" value="ECO:0007669"/>
    <property type="project" value="InterPro"/>
</dbReference>
<gene>
    <name evidence="2" type="ORF">B0J15DRAFT_398111</name>
</gene>
<name>A0A9P9H953_FUSSL</name>
<reference evidence="2" key="1">
    <citation type="journal article" date="2021" name="Nat. Commun.">
        <title>Genetic determinants of endophytism in the Arabidopsis root mycobiome.</title>
        <authorList>
            <person name="Mesny F."/>
            <person name="Miyauchi S."/>
            <person name="Thiergart T."/>
            <person name="Pickel B."/>
            <person name="Atanasova L."/>
            <person name="Karlsson M."/>
            <person name="Huettel B."/>
            <person name="Barry K.W."/>
            <person name="Haridas S."/>
            <person name="Chen C."/>
            <person name="Bauer D."/>
            <person name="Andreopoulos W."/>
            <person name="Pangilinan J."/>
            <person name="LaButti K."/>
            <person name="Riley R."/>
            <person name="Lipzen A."/>
            <person name="Clum A."/>
            <person name="Drula E."/>
            <person name="Henrissat B."/>
            <person name="Kohler A."/>
            <person name="Grigoriev I.V."/>
            <person name="Martin F.M."/>
            <person name="Hacquard S."/>
        </authorList>
    </citation>
    <scope>NUCLEOTIDE SEQUENCE</scope>
    <source>
        <strain evidence="2">FSSC 5 MPI-SDFR-AT-0091</strain>
    </source>
</reference>
<evidence type="ECO:0008006" key="4">
    <source>
        <dbReference type="Google" id="ProtNLM"/>
    </source>
</evidence>
<feature type="non-terminal residue" evidence="2">
    <location>
        <position position="1"/>
    </location>
</feature>
<evidence type="ECO:0000256" key="1">
    <source>
        <dbReference type="SAM" id="Phobius"/>
    </source>
</evidence>
<feature type="transmembrane region" description="Helical" evidence="1">
    <location>
        <begin position="21"/>
        <end position="39"/>
    </location>
</feature>
<dbReference type="Proteomes" id="UP000736672">
    <property type="component" value="Unassembled WGS sequence"/>
</dbReference>
<keyword evidence="3" id="KW-1185">Reference proteome</keyword>
<dbReference type="InterPro" id="IPR012337">
    <property type="entry name" value="RNaseH-like_sf"/>
</dbReference>
<dbReference type="SUPFAM" id="SSF53098">
    <property type="entry name" value="Ribonuclease H-like"/>
    <property type="match status" value="1"/>
</dbReference>
<dbReference type="Gene3D" id="3.30.420.10">
    <property type="entry name" value="Ribonuclease H-like superfamily/Ribonuclease H"/>
    <property type="match status" value="1"/>
</dbReference>
<keyword evidence="1" id="KW-0812">Transmembrane</keyword>
<keyword evidence="1" id="KW-1133">Transmembrane helix</keyword>